<sequence>MQMPRPESRSEQELKAALLTKLYIGRRIGRETVLANEYRLGNSGIRADIAILGKEFIGIEVKSERDSLRRFPSQLDAYKKYFDRVIILLAEKHLLRTPSIVSDVELWVEAKGGKILKVHSQPKTVKKNLELLDLLEKNGRERFNLEINYHPTRIQVRSYFESKFRAKFAYSSSLFWRAVDTGKITKEDLKHLSSYLHEKDRLDAARSIKMQEILSWERKH</sequence>
<comment type="caution">
    <text evidence="1">The sequence shown here is derived from an EMBL/GenBank/DDBJ whole genome shotgun (WGS) entry which is preliminary data.</text>
</comment>
<dbReference type="EMBL" id="JACIIQ010000015">
    <property type="protein sequence ID" value="MBB5671793.1"/>
    <property type="molecule type" value="Genomic_DNA"/>
</dbReference>
<dbReference type="RefSeq" id="WP_126967269.1">
    <property type="nucleotide sequence ID" value="NZ_JACIIQ010000015.1"/>
</dbReference>
<evidence type="ECO:0000313" key="1">
    <source>
        <dbReference type="EMBL" id="MBB5671793.1"/>
    </source>
</evidence>
<dbReference type="InterPro" id="IPR047729">
    <property type="entry name" value="Sce7726-like"/>
</dbReference>
<dbReference type="Proteomes" id="UP000528595">
    <property type="component" value="Unassembled WGS sequence"/>
</dbReference>
<reference evidence="1" key="1">
    <citation type="submission" date="2020-08" db="EMBL/GenBank/DDBJ databases">
        <title>Studying the diversity of plant-associated saprophytic bacteria and their role in host health and plant-pathogen interactions.</title>
        <authorList>
            <person name="Potnis N."/>
        </authorList>
    </citation>
    <scope>NUCLEOTIDE SEQUENCE</scope>
    <source>
        <strain evidence="1">F21</strain>
    </source>
</reference>
<protein>
    <submittedName>
        <fullName evidence="1">Uncharacterized protein</fullName>
    </submittedName>
</protein>
<dbReference type="NCBIfam" id="NF033832">
    <property type="entry name" value="sce7726_fam"/>
    <property type="match status" value="1"/>
</dbReference>
<proteinExistence type="predicted"/>
<name>A0AB73H292_9XANT</name>
<accession>A0AB73H292</accession>
<gene>
    <name evidence="1" type="ORF">FHR65_003374</name>
</gene>
<organism evidence="1">
    <name type="scientific">Xanthomonas arboricola</name>
    <dbReference type="NCBI Taxonomy" id="56448"/>
    <lineage>
        <taxon>Bacteria</taxon>
        <taxon>Pseudomonadati</taxon>
        <taxon>Pseudomonadota</taxon>
        <taxon>Gammaproteobacteria</taxon>
        <taxon>Lysobacterales</taxon>
        <taxon>Lysobacteraceae</taxon>
        <taxon>Xanthomonas</taxon>
    </lineage>
</organism>
<dbReference type="AlphaFoldDB" id="A0AB73H292"/>